<dbReference type="InterPro" id="IPR045865">
    <property type="entry name" value="ACT-like_dom_sf"/>
</dbReference>
<keyword evidence="3" id="KW-1185">Reference proteome</keyword>
<dbReference type="InterPro" id="IPR018717">
    <property type="entry name" value="DUF2241"/>
</dbReference>
<dbReference type="PANTHER" id="PTHR39199:SF1">
    <property type="entry name" value="BLR5128 PROTEIN"/>
    <property type="match status" value="1"/>
</dbReference>
<dbReference type="EMBL" id="JAQQDR010000005">
    <property type="protein sequence ID" value="MFM0239751.1"/>
    <property type="molecule type" value="Genomic_DNA"/>
</dbReference>
<accession>A0ABW9BKS9</accession>
<gene>
    <name evidence="2" type="ORF">PQR03_16605</name>
</gene>
<reference evidence="2 3" key="1">
    <citation type="journal article" date="2024" name="Chem. Sci.">
        <title>Discovery of megapolipeptins by genome mining of a Burkholderiales bacteria collection.</title>
        <authorList>
            <person name="Paulo B.S."/>
            <person name="Recchia M.J.J."/>
            <person name="Lee S."/>
            <person name="Fergusson C.H."/>
            <person name="Romanowski S.B."/>
            <person name="Hernandez A."/>
            <person name="Krull N."/>
            <person name="Liu D.Y."/>
            <person name="Cavanagh H."/>
            <person name="Bos A."/>
            <person name="Gray C.A."/>
            <person name="Murphy B.T."/>
            <person name="Linington R.G."/>
            <person name="Eustaquio A.S."/>
        </authorList>
    </citation>
    <scope>NUCLEOTIDE SEQUENCE [LARGE SCALE GENOMIC DNA]</scope>
    <source>
        <strain evidence="2 3">RL17-351-BIE-A</strain>
    </source>
</reference>
<dbReference type="Proteomes" id="UP001629274">
    <property type="component" value="Unassembled WGS sequence"/>
</dbReference>
<dbReference type="Gene3D" id="3.30.2130.10">
    <property type="entry name" value="VC0802-like"/>
    <property type="match status" value="1"/>
</dbReference>
<dbReference type="SUPFAM" id="SSF55021">
    <property type="entry name" value="ACT-like"/>
    <property type="match status" value="2"/>
</dbReference>
<dbReference type="RefSeq" id="WP_408263432.1">
    <property type="nucleotide sequence ID" value="NZ_JAQQCK010000012.1"/>
</dbReference>
<feature type="domain" description="DUF2241" evidence="1">
    <location>
        <begin position="3"/>
        <end position="72"/>
    </location>
</feature>
<comment type="caution">
    <text evidence="2">The sequence shown here is derived from an EMBL/GenBank/DDBJ whole genome shotgun (WGS) entry which is preliminary data.</text>
</comment>
<organism evidence="2 3">
    <name type="scientific">Paraburkholderia phytofirmans</name>
    <dbReference type="NCBI Taxonomy" id="261302"/>
    <lineage>
        <taxon>Bacteria</taxon>
        <taxon>Pseudomonadati</taxon>
        <taxon>Pseudomonadota</taxon>
        <taxon>Betaproteobacteria</taxon>
        <taxon>Burkholderiales</taxon>
        <taxon>Burkholderiaceae</taxon>
        <taxon>Paraburkholderia</taxon>
    </lineage>
</organism>
<protein>
    <submittedName>
        <fullName evidence="2">ACT domain-containing protein</fullName>
    </submittedName>
</protein>
<sequence>MRGECDVATLCASLQPRRASSTCVYCCLPDFVVPDGIGNQEALLVFREREGLTLVIEKSAAKRLELAYEFEATLITLDIHSSLDAVGFIATIAAELAHACIPCNAVAAYYHDHLLVPEQRACEAMRVLTRLRSRARRELQADNNKAAG</sequence>
<dbReference type="PANTHER" id="PTHR39199">
    <property type="entry name" value="BLR5128 PROTEIN"/>
    <property type="match status" value="1"/>
</dbReference>
<evidence type="ECO:0000313" key="2">
    <source>
        <dbReference type="EMBL" id="MFM0239751.1"/>
    </source>
</evidence>
<dbReference type="Pfam" id="PF10000">
    <property type="entry name" value="ACT_3"/>
    <property type="match status" value="1"/>
</dbReference>
<name>A0ABW9BKS9_9BURK</name>
<evidence type="ECO:0000259" key="1">
    <source>
        <dbReference type="Pfam" id="PF10000"/>
    </source>
</evidence>
<proteinExistence type="predicted"/>
<evidence type="ECO:0000313" key="3">
    <source>
        <dbReference type="Proteomes" id="UP001629274"/>
    </source>
</evidence>